<dbReference type="AlphaFoldDB" id="E4YMM2"/>
<evidence type="ECO:0000313" key="1">
    <source>
        <dbReference type="EMBL" id="CBY36731.1"/>
    </source>
</evidence>
<reference evidence="1" key="1">
    <citation type="journal article" date="2010" name="Science">
        <title>Plasticity of animal genome architecture unmasked by rapid evolution of a pelagic tunicate.</title>
        <authorList>
            <person name="Denoeud F."/>
            <person name="Henriet S."/>
            <person name="Mungpakdee S."/>
            <person name="Aury J.M."/>
            <person name="Da Silva C."/>
            <person name="Brinkmann H."/>
            <person name="Mikhaleva J."/>
            <person name="Olsen L.C."/>
            <person name="Jubin C."/>
            <person name="Canestro C."/>
            <person name="Bouquet J.M."/>
            <person name="Danks G."/>
            <person name="Poulain J."/>
            <person name="Campsteijn C."/>
            <person name="Adamski M."/>
            <person name="Cross I."/>
            <person name="Yadetie F."/>
            <person name="Muffato M."/>
            <person name="Louis A."/>
            <person name="Butcher S."/>
            <person name="Tsagkogeorga G."/>
            <person name="Konrad A."/>
            <person name="Singh S."/>
            <person name="Jensen M.F."/>
            <person name="Cong E.H."/>
            <person name="Eikeseth-Otteraa H."/>
            <person name="Noel B."/>
            <person name="Anthouard V."/>
            <person name="Porcel B.M."/>
            <person name="Kachouri-Lafond R."/>
            <person name="Nishino A."/>
            <person name="Ugolini M."/>
            <person name="Chourrout P."/>
            <person name="Nishida H."/>
            <person name="Aasland R."/>
            <person name="Huzurbazar S."/>
            <person name="Westhof E."/>
            <person name="Delsuc F."/>
            <person name="Lehrach H."/>
            <person name="Reinhardt R."/>
            <person name="Weissenbach J."/>
            <person name="Roy S.W."/>
            <person name="Artiguenave F."/>
            <person name="Postlethwait J.H."/>
            <person name="Manak J.R."/>
            <person name="Thompson E.M."/>
            <person name="Jaillon O."/>
            <person name="Du Pasquier L."/>
            <person name="Boudinot P."/>
            <person name="Liberles D.A."/>
            <person name="Volff J.N."/>
            <person name="Philippe H."/>
            <person name="Lenhard B."/>
            <person name="Roest Crollius H."/>
            <person name="Wincker P."/>
            <person name="Chourrout D."/>
        </authorList>
    </citation>
    <scope>NUCLEOTIDE SEQUENCE [LARGE SCALE GENOMIC DNA]</scope>
</reference>
<feature type="non-terminal residue" evidence="1">
    <location>
        <position position="1"/>
    </location>
</feature>
<protein>
    <submittedName>
        <fullName evidence="1">Uncharacterized protein</fullName>
    </submittedName>
</protein>
<dbReference type="EMBL" id="FN654832">
    <property type="protein sequence ID" value="CBY36731.1"/>
    <property type="molecule type" value="Genomic_DNA"/>
</dbReference>
<dbReference type="Proteomes" id="UP000011014">
    <property type="component" value="Unassembled WGS sequence"/>
</dbReference>
<proteinExistence type="predicted"/>
<accession>E4YMM2</accession>
<organism evidence="1">
    <name type="scientific">Oikopleura dioica</name>
    <name type="common">Tunicate</name>
    <dbReference type="NCBI Taxonomy" id="34765"/>
    <lineage>
        <taxon>Eukaryota</taxon>
        <taxon>Metazoa</taxon>
        <taxon>Chordata</taxon>
        <taxon>Tunicata</taxon>
        <taxon>Appendicularia</taxon>
        <taxon>Copelata</taxon>
        <taxon>Oikopleuridae</taxon>
        <taxon>Oikopleura</taxon>
    </lineage>
</organism>
<name>E4YMM2_OIKDI</name>
<sequence>SWRDDSGDFLTNGSVIWVVNYLDRVIQQYISFVTIYDKTDNRFFFH</sequence>
<gene>
    <name evidence="1" type="ORF">GSOID_T00029765001</name>
</gene>